<dbReference type="AlphaFoldDB" id="A0A0N7F562"/>
<dbReference type="Gene3D" id="3.90.79.10">
    <property type="entry name" value="Nucleoside Triphosphate Pyrophosphohydrolase"/>
    <property type="match status" value="1"/>
</dbReference>
<reference evidence="7" key="1">
    <citation type="submission" date="2015-07" db="EMBL/GenBank/DDBJ databases">
        <title>Genome sequencing of Kibdelosporangium phytohabitans.</title>
        <authorList>
            <person name="Qin S."/>
            <person name="Xing K."/>
        </authorList>
    </citation>
    <scope>NUCLEOTIDE SEQUENCE [LARGE SCALE GENOMIC DNA]</scope>
    <source>
        <strain evidence="7">KLBMP1111</strain>
    </source>
</reference>
<dbReference type="PANTHER" id="PTHR43046:SF12">
    <property type="entry name" value="GDP-MANNOSE MANNOSYL HYDROLASE"/>
    <property type="match status" value="1"/>
</dbReference>
<dbReference type="GO" id="GO:0016787">
    <property type="term" value="F:hydrolase activity"/>
    <property type="evidence" value="ECO:0007669"/>
    <property type="project" value="UniProtKB-KW"/>
</dbReference>
<keyword evidence="3 5" id="KW-0378">Hydrolase</keyword>
<accession>A0A0N7F562</accession>
<evidence type="ECO:0000256" key="2">
    <source>
        <dbReference type="ARBA" id="ARBA00005582"/>
    </source>
</evidence>
<dbReference type="CDD" id="cd18876">
    <property type="entry name" value="NUDIX_Hydrolase"/>
    <property type="match status" value="1"/>
</dbReference>
<dbReference type="InterPro" id="IPR000086">
    <property type="entry name" value="NUDIX_hydrolase_dom"/>
</dbReference>
<name>A0A0N7F562_9PSEU</name>
<evidence type="ECO:0000256" key="1">
    <source>
        <dbReference type="ARBA" id="ARBA00001946"/>
    </source>
</evidence>
<dbReference type="PROSITE" id="PS00893">
    <property type="entry name" value="NUDIX_BOX"/>
    <property type="match status" value="1"/>
</dbReference>
<dbReference type="STRING" id="860235.AOZ06_46570"/>
<evidence type="ECO:0000259" key="6">
    <source>
        <dbReference type="PROSITE" id="PS51462"/>
    </source>
</evidence>
<protein>
    <recommendedName>
        <fullName evidence="6">Nudix hydrolase domain-containing protein</fullName>
    </recommendedName>
</protein>
<dbReference type="PANTHER" id="PTHR43046">
    <property type="entry name" value="GDP-MANNOSE MANNOSYL HYDROLASE"/>
    <property type="match status" value="1"/>
</dbReference>
<dbReference type="InterPro" id="IPR015797">
    <property type="entry name" value="NUDIX_hydrolase-like_dom_sf"/>
</dbReference>
<dbReference type="EMBL" id="CP012752">
    <property type="protein sequence ID" value="ALG13343.1"/>
    <property type="molecule type" value="Genomic_DNA"/>
</dbReference>
<proteinExistence type="inferred from homology"/>
<gene>
    <name evidence="7" type="ORF">AOZ06_46570</name>
</gene>
<evidence type="ECO:0000256" key="4">
    <source>
        <dbReference type="ARBA" id="ARBA00022842"/>
    </source>
</evidence>
<comment type="cofactor">
    <cofactor evidence="1">
        <name>Mg(2+)</name>
        <dbReference type="ChEBI" id="CHEBI:18420"/>
    </cofactor>
</comment>
<dbReference type="InterPro" id="IPR020476">
    <property type="entry name" value="Nudix_hydrolase"/>
</dbReference>
<evidence type="ECO:0000256" key="3">
    <source>
        <dbReference type="ARBA" id="ARBA00022801"/>
    </source>
</evidence>
<dbReference type="PRINTS" id="PR00502">
    <property type="entry name" value="NUDIXFAMILY"/>
</dbReference>
<keyword evidence="8" id="KW-1185">Reference proteome</keyword>
<dbReference type="SUPFAM" id="SSF55811">
    <property type="entry name" value="Nudix"/>
    <property type="match status" value="1"/>
</dbReference>
<dbReference type="Proteomes" id="UP000063699">
    <property type="component" value="Chromosome"/>
</dbReference>
<comment type="similarity">
    <text evidence="2 5">Belongs to the Nudix hydrolase family.</text>
</comment>
<evidence type="ECO:0000313" key="7">
    <source>
        <dbReference type="EMBL" id="ALG13343.1"/>
    </source>
</evidence>
<feature type="domain" description="Nudix hydrolase" evidence="6">
    <location>
        <begin position="10"/>
        <end position="138"/>
    </location>
</feature>
<dbReference type="InterPro" id="IPR020084">
    <property type="entry name" value="NUDIX_hydrolase_CS"/>
</dbReference>
<evidence type="ECO:0000256" key="5">
    <source>
        <dbReference type="RuleBase" id="RU003476"/>
    </source>
</evidence>
<evidence type="ECO:0000313" key="8">
    <source>
        <dbReference type="Proteomes" id="UP000063699"/>
    </source>
</evidence>
<sequence>MFSLRWRRVPARMATARGLITDPSGRWLIVRPIGRRHWQLPGGRIEHGESPSTACRRELHEELGVDLEPGPLRAVTWRPARRRSARYGFIFDMGQHEDLSIRLQATELTAWRWATPEEALPLLKPDVAKALTTTSLATAVYLEF</sequence>
<dbReference type="Pfam" id="PF00293">
    <property type="entry name" value="NUDIX"/>
    <property type="match status" value="1"/>
</dbReference>
<keyword evidence="4" id="KW-0460">Magnesium</keyword>
<organism evidence="7 8">
    <name type="scientific">Kibdelosporangium phytohabitans</name>
    <dbReference type="NCBI Taxonomy" id="860235"/>
    <lineage>
        <taxon>Bacteria</taxon>
        <taxon>Bacillati</taxon>
        <taxon>Actinomycetota</taxon>
        <taxon>Actinomycetes</taxon>
        <taxon>Pseudonocardiales</taxon>
        <taxon>Pseudonocardiaceae</taxon>
        <taxon>Kibdelosporangium</taxon>
    </lineage>
</organism>
<dbReference type="PROSITE" id="PS51462">
    <property type="entry name" value="NUDIX"/>
    <property type="match status" value="1"/>
</dbReference>
<dbReference type="RefSeq" id="WP_054295232.1">
    <property type="nucleotide sequence ID" value="NZ_CP012752.1"/>
</dbReference>
<dbReference type="KEGG" id="kphy:AOZ06_46570"/>